<accession>A0A1Y2L003</accession>
<reference evidence="2 3" key="1">
    <citation type="submission" date="2014-03" db="EMBL/GenBank/DDBJ databases">
        <title>The draft genome sequence of Thalassospira mesophila JCM 18969.</title>
        <authorList>
            <person name="Lai Q."/>
            <person name="Shao Z."/>
        </authorList>
    </citation>
    <scope>NUCLEOTIDE SEQUENCE [LARGE SCALE GENOMIC DNA]</scope>
    <source>
        <strain evidence="2 3">JCM 18969</strain>
    </source>
</reference>
<dbReference type="InterPro" id="IPR029024">
    <property type="entry name" value="TerB-like"/>
</dbReference>
<evidence type="ECO:0000259" key="1">
    <source>
        <dbReference type="PROSITE" id="PS50076"/>
    </source>
</evidence>
<dbReference type="Pfam" id="PF05099">
    <property type="entry name" value="TerB"/>
    <property type="match status" value="1"/>
</dbReference>
<dbReference type="CDD" id="cd06257">
    <property type="entry name" value="DnaJ"/>
    <property type="match status" value="1"/>
</dbReference>
<dbReference type="PROSITE" id="PS50076">
    <property type="entry name" value="DNAJ_2"/>
    <property type="match status" value="1"/>
</dbReference>
<dbReference type="CDD" id="cd07316">
    <property type="entry name" value="terB_like_DjlA"/>
    <property type="match status" value="1"/>
</dbReference>
<dbReference type="Proteomes" id="UP000193391">
    <property type="component" value="Unassembled WGS sequence"/>
</dbReference>
<feature type="domain" description="J" evidence="1">
    <location>
        <begin position="205"/>
        <end position="269"/>
    </location>
</feature>
<dbReference type="InterPro" id="IPR001623">
    <property type="entry name" value="DnaJ_domain"/>
</dbReference>
<comment type="caution">
    <text evidence="2">The sequence shown here is derived from an EMBL/GenBank/DDBJ whole genome shotgun (WGS) entry which is preliminary data.</text>
</comment>
<sequence>MSIWGKIIGGAAGFALGGPLGAILGATAGHMVDKAKEGGFNQERISSQGGPWGQQGAGGNPWGQRAGQFGGADPRQIAFATGVIVLAAKMAKADGNVTREEINAFKRLFHVSGPDATQVGQIFDAARKSSDGYEPYARQIAQMFAGERAVLESILEALHQIALSDGSLHPAEKEYLRKVANIFGFADVDFDRVHQGNTAPSGQLDPYKQLGMTRDASNEDLKAAHRKLSRENHPDLLMAKGMPEEFVEQANEKMARINAAWDQICKERNI</sequence>
<proteinExistence type="predicted"/>
<dbReference type="STRING" id="1293891.TMES_11275"/>
<evidence type="ECO:0000313" key="2">
    <source>
        <dbReference type="EMBL" id="OSQ38413.1"/>
    </source>
</evidence>
<dbReference type="InterPro" id="IPR036869">
    <property type="entry name" value="J_dom_sf"/>
</dbReference>
<dbReference type="Pfam" id="PF00226">
    <property type="entry name" value="DnaJ"/>
    <property type="match status" value="1"/>
</dbReference>
<dbReference type="RefSeq" id="WP_085582521.1">
    <property type="nucleotide sequence ID" value="NZ_JFKA01000004.1"/>
</dbReference>
<name>A0A1Y2L003_9PROT</name>
<dbReference type="OrthoDB" id="9782583at2"/>
<dbReference type="InterPro" id="IPR007791">
    <property type="entry name" value="DjlA_N"/>
</dbReference>
<dbReference type="AlphaFoldDB" id="A0A1Y2L003"/>
<dbReference type="SUPFAM" id="SSF46565">
    <property type="entry name" value="Chaperone J-domain"/>
    <property type="match status" value="1"/>
</dbReference>
<gene>
    <name evidence="2" type="ORF">TMES_11275</name>
</gene>
<dbReference type="PRINTS" id="PR00625">
    <property type="entry name" value="JDOMAIN"/>
</dbReference>
<dbReference type="SMART" id="SM00271">
    <property type="entry name" value="DnaJ"/>
    <property type="match status" value="1"/>
</dbReference>
<protein>
    <submittedName>
        <fullName evidence="2">Molecular chaperone DnaJ</fullName>
    </submittedName>
</protein>
<dbReference type="Gene3D" id="1.10.287.110">
    <property type="entry name" value="DnaJ domain"/>
    <property type="match status" value="1"/>
</dbReference>
<dbReference type="EMBL" id="JFKA01000004">
    <property type="protein sequence ID" value="OSQ38413.1"/>
    <property type="molecule type" value="Genomic_DNA"/>
</dbReference>
<organism evidence="2 3">
    <name type="scientific">Thalassospira mesophila</name>
    <dbReference type="NCBI Taxonomy" id="1293891"/>
    <lineage>
        <taxon>Bacteria</taxon>
        <taxon>Pseudomonadati</taxon>
        <taxon>Pseudomonadota</taxon>
        <taxon>Alphaproteobacteria</taxon>
        <taxon>Rhodospirillales</taxon>
        <taxon>Thalassospiraceae</taxon>
        <taxon>Thalassospira</taxon>
    </lineage>
</organism>
<dbReference type="Gene3D" id="1.10.3680.10">
    <property type="entry name" value="TerB-like"/>
    <property type="match status" value="1"/>
</dbReference>
<keyword evidence="3" id="KW-1185">Reference proteome</keyword>
<dbReference type="SUPFAM" id="SSF158682">
    <property type="entry name" value="TerB-like"/>
    <property type="match status" value="1"/>
</dbReference>
<evidence type="ECO:0000313" key="3">
    <source>
        <dbReference type="Proteomes" id="UP000193391"/>
    </source>
</evidence>